<feature type="signal peptide" evidence="1">
    <location>
        <begin position="1"/>
        <end position="31"/>
    </location>
</feature>
<gene>
    <name evidence="2" type="ORF">JF543_06340</name>
</gene>
<proteinExistence type="predicted"/>
<organism evidence="2 3">
    <name type="scientific">Microbacterium esteraromaticum</name>
    <dbReference type="NCBI Taxonomy" id="57043"/>
    <lineage>
        <taxon>Bacteria</taxon>
        <taxon>Bacillati</taxon>
        <taxon>Actinomycetota</taxon>
        <taxon>Actinomycetes</taxon>
        <taxon>Micrococcales</taxon>
        <taxon>Microbacteriaceae</taxon>
        <taxon>Microbacterium</taxon>
    </lineage>
</organism>
<reference evidence="2" key="1">
    <citation type="submission" date="2020-12" db="EMBL/GenBank/DDBJ databases">
        <title>PHA producing bacteria isolated from mangrove.</title>
        <authorList>
            <person name="Zheng W."/>
            <person name="Yu S."/>
            <person name="Huang Y."/>
        </authorList>
    </citation>
    <scope>NUCLEOTIDE SEQUENCE</scope>
    <source>
        <strain evidence="2">GN8-5</strain>
    </source>
</reference>
<evidence type="ECO:0000256" key="1">
    <source>
        <dbReference type="SAM" id="SignalP"/>
    </source>
</evidence>
<sequence>MTMMTSPAKTTLRLRTAAALTCAGITLAMLAGCSPQPEPTPTETPLFASEEEAFAAAEETYRSYTAALNDVDLNEPNTFETLYRYSTGDFQVADRETFSELHAESLTMVGEVAVVKFEGTNAEPPYSTIVAAVCVDVSGSDVLGEDGESRVAPSRPDINPLRVSFAVAHDEVLISRADRDESIQCAGE</sequence>
<accession>A0A939DWK5</accession>
<keyword evidence="1" id="KW-0732">Signal</keyword>
<dbReference type="EMBL" id="JAEMWU010000001">
    <property type="protein sequence ID" value="MBN8205577.1"/>
    <property type="molecule type" value="Genomic_DNA"/>
</dbReference>
<comment type="caution">
    <text evidence="2">The sequence shown here is derived from an EMBL/GenBank/DDBJ whole genome shotgun (WGS) entry which is preliminary data.</text>
</comment>
<dbReference type="AlphaFoldDB" id="A0A939DWK5"/>
<protein>
    <recommendedName>
        <fullName evidence="4">Lipoprotein</fullName>
    </recommendedName>
</protein>
<dbReference type="Proteomes" id="UP000664385">
    <property type="component" value="Unassembled WGS sequence"/>
</dbReference>
<feature type="chain" id="PRO_5038800283" description="Lipoprotein" evidence="1">
    <location>
        <begin position="32"/>
        <end position="188"/>
    </location>
</feature>
<evidence type="ECO:0008006" key="4">
    <source>
        <dbReference type="Google" id="ProtNLM"/>
    </source>
</evidence>
<evidence type="ECO:0000313" key="3">
    <source>
        <dbReference type="Proteomes" id="UP000664385"/>
    </source>
</evidence>
<name>A0A939DWK5_9MICO</name>
<evidence type="ECO:0000313" key="2">
    <source>
        <dbReference type="EMBL" id="MBN8205577.1"/>
    </source>
</evidence>